<name>A0A0K2T162_LEPSM</name>
<organism evidence="1">
    <name type="scientific">Lepeophtheirus salmonis</name>
    <name type="common">Salmon louse</name>
    <name type="synonym">Caligus salmonis</name>
    <dbReference type="NCBI Taxonomy" id="72036"/>
    <lineage>
        <taxon>Eukaryota</taxon>
        <taxon>Metazoa</taxon>
        <taxon>Ecdysozoa</taxon>
        <taxon>Arthropoda</taxon>
        <taxon>Crustacea</taxon>
        <taxon>Multicrustacea</taxon>
        <taxon>Hexanauplia</taxon>
        <taxon>Copepoda</taxon>
        <taxon>Siphonostomatoida</taxon>
        <taxon>Caligidae</taxon>
        <taxon>Lepeophtheirus</taxon>
    </lineage>
</organism>
<dbReference type="EMBL" id="HACA01002403">
    <property type="protein sequence ID" value="CDW19764.1"/>
    <property type="molecule type" value="Transcribed_RNA"/>
</dbReference>
<dbReference type="EMBL" id="HACA01002402">
    <property type="protein sequence ID" value="CDW19763.1"/>
    <property type="molecule type" value="Transcribed_RNA"/>
</dbReference>
<proteinExistence type="predicted"/>
<sequence>MIILLSSSVCVTVLIMISDNLPAVNPILSYNSMFVPNFLFNNNKYTYFFLLLSINKPFSWTIYHRHLSLLMNACHRSNFFFFCTKVDNYF</sequence>
<accession>A0A0K2T162</accession>
<dbReference type="AlphaFoldDB" id="A0A0K2T162"/>
<reference evidence="1" key="1">
    <citation type="submission" date="2014-05" db="EMBL/GenBank/DDBJ databases">
        <authorList>
            <person name="Chronopoulou M."/>
        </authorList>
    </citation>
    <scope>NUCLEOTIDE SEQUENCE</scope>
    <source>
        <tissue evidence="1">Whole organism</tissue>
    </source>
</reference>
<evidence type="ECO:0000313" key="1">
    <source>
        <dbReference type="EMBL" id="CDW19763.1"/>
    </source>
</evidence>
<protein>
    <submittedName>
        <fullName evidence="1">Uncharacterized protein</fullName>
    </submittedName>
</protein>